<evidence type="ECO:0000313" key="1">
    <source>
        <dbReference type="EMBL" id="KAH8019060.1"/>
    </source>
</evidence>
<keyword evidence="2" id="KW-1185">Reference proteome</keyword>
<organism evidence="1 2">
    <name type="scientific">Rhipicephalus microplus</name>
    <name type="common">Cattle tick</name>
    <name type="synonym">Boophilus microplus</name>
    <dbReference type="NCBI Taxonomy" id="6941"/>
    <lineage>
        <taxon>Eukaryota</taxon>
        <taxon>Metazoa</taxon>
        <taxon>Ecdysozoa</taxon>
        <taxon>Arthropoda</taxon>
        <taxon>Chelicerata</taxon>
        <taxon>Arachnida</taxon>
        <taxon>Acari</taxon>
        <taxon>Parasitiformes</taxon>
        <taxon>Ixodida</taxon>
        <taxon>Ixodoidea</taxon>
        <taxon>Ixodidae</taxon>
        <taxon>Rhipicephalinae</taxon>
        <taxon>Rhipicephalus</taxon>
        <taxon>Boophilus</taxon>
    </lineage>
</organism>
<protein>
    <submittedName>
        <fullName evidence="1">Uncharacterized protein</fullName>
    </submittedName>
</protein>
<dbReference type="Proteomes" id="UP000821866">
    <property type="component" value="Chromosome 8"/>
</dbReference>
<gene>
    <name evidence="1" type="ORF">HPB51_016425</name>
</gene>
<accession>A0A9J6DAC0</accession>
<name>A0A9J6DAC0_RHIMP</name>
<dbReference type="AlphaFoldDB" id="A0A9J6DAC0"/>
<dbReference type="EMBL" id="JABSTU010000010">
    <property type="protein sequence ID" value="KAH8019060.1"/>
    <property type="molecule type" value="Genomic_DNA"/>
</dbReference>
<evidence type="ECO:0000313" key="2">
    <source>
        <dbReference type="Proteomes" id="UP000821866"/>
    </source>
</evidence>
<reference evidence="1" key="2">
    <citation type="submission" date="2021-09" db="EMBL/GenBank/DDBJ databases">
        <authorList>
            <person name="Jia N."/>
            <person name="Wang J."/>
            <person name="Shi W."/>
            <person name="Du L."/>
            <person name="Sun Y."/>
            <person name="Zhan W."/>
            <person name="Jiang J."/>
            <person name="Wang Q."/>
            <person name="Zhang B."/>
            <person name="Ji P."/>
            <person name="Sakyi L.B."/>
            <person name="Cui X."/>
            <person name="Yuan T."/>
            <person name="Jiang B."/>
            <person name="Yang W."/>
            <person name="Lam T.T.-Y."/>
            <person name="Chang Q."/>
            <person name="Ding S."/>
            <person name="Wang X."/>
            <person name="Zhu J."/>
            <person name="Ruan X."/>
            <person name="Zhao L."/>
            <person name="Wei J."/>
            <person name="Que T."/>
            <person name="Du C."/>
            <person name="Cheng J."/>
            <person name="Dai P."/>
            <person name="Han X."/>
            <person name="Huang E."/>
            <person name="Gao Y."/>
            <person name="Liu J."/>
            <person name="Shao H."/>
            <person name="Ye R."/>
            <person name="Li L."/>
            <person name="Wei W."/>
            <person name="Wang X."/>
            <person name="Wang C."/>
            <person name="Huo Q."/>
            <person name="Li W."/>
            <person name="Guo W."/>
            <person name="Chen H."/>
            <person name="Chen S."/>
            <person name="Zhou L."/>
            <person name="Zhou L."/>
            <person name="Ni X."/>
            <person name="Tian J."/>
            <person name="Zhou Y."/>
            <person name="Sheng Y."/>
            <person name="Liu T."/>
            <person name="Pan Y."/>
            <person name="Xia L."/>
            <person name="Li J."/>
            <person name="Zhao F."/>
            <person name="Cao W."/>
        </authorList>
    </citation>
    <scope>NUCLEOTIDE SEQUENCE</scope>
    <source>
        <strain evidence="1">Rmic-2018</strain>
        <tissue evidence="1">Larvae</tissue>
    </source>
</reference>
<reference evidence="1" key="1">
    <citation type="journal article" date="2020" name="Cell">
        <title>Large-Scale Comparative Analyses of Tick Genomes Elucidate Their Genetic Diversity and Vector Capacities.</title>
        <authorList>
            <consortium name="Tick Genome and Microbiome Consortium (TIGMIC)"/>
            <person name="Jia N."/>
            <person name="Wang J."/>
            <person name="Shi W."/>
            <person name="Du L."/>
            <person name="Sun Y."/>
            <person name="Zhan W."/>
            <person name="Jiang J.F."/>
            <person name="Wang Q."/>
            <person name="Zhang B."/>
            <person name="Ji P."/>
            <person name="Bell-Sakyi L."/>
            <person name="Cui X.M."/>
            <person name="Yuan T.T."/>
            <person name="Jiang B.G."/>
            <person name="Yang W.F."/>
            <person name="Lam T.T."/>
            <person name="Chang Q.C."/>
            <person name="Ding S.J."/>
            <person name="Wang X.J."/>
            <person name="Zhu J.G."/>
            <person name="Ruan X.D."/>
            <person name="Zhao L."/>
            <person name="Wei J.T."/>
            <person name="Ye R.Z."/>
            <person name="Que T.C."/>
            <person name="Du C.H."/>
            <person name="Zhou Y.H."/>
            <person name="Cheng J.X."/>
            <person name="Dai P.F."/>
            <person name="Guo W.B."/>
            <person name="Han X.H."/>
            <person name="Huang E.J."/>
            <person name="Li L.F."/>
            <person name="Wei W."/>
            <person name="Gao Y.C."/>
            <person name="Liu J.Z."/>
            <person name="Shao H.Z."/>
            <person name="Wang X."/>
            <person name="Wang C.C."/>
            <person name="Yang T.C."/>
            <person name="Huo Q.B."/>
            <person name="Li W."/>
            <person name="Chen H.Y."/>
            <person name="Chen S.E."/>
            <person name="Zhou L.G."/>
            <person name="Ni X.B."/>
            <person name="Tian J.H."/>
            <person name="Sheng Y."/>
            <person name="Liu T."/>
            <person name="Pan Y.S."/>
            <person name="Xia L.Y."/>
            <person name="Li J."/>
            <person name="Zhao F."/>
            <person name="Cao W.C."/>
        </authorList>
    </citation>
    <scope>NUCLEOTIDE SEQUENCE</scope>
    <source>
        <strain evidence="1">Rmic-2018</strain>
    </source>
</reference>
<comment type="caution">
    <text evidence="1">The sequence shown here is derived from an EMBL/GenBank/DDBJ whole genome shotgun (WGS) entry which is preliminary data.</text>
</comment>
<proteinExistence type="predicted"/>
<sequence length="198" mass="22371">MMFARFMETSEVRCHPGMSGTQEMHRRRLVGWTASSVVRPQQTSATCGSLRQLCHSCGFITSDKSQWACSCKTRYGARAKRCQPFILVVMDESRKKMYKSCFVEDNLENLFDSGEEEYYQAATHFCGRQTNEHERSVPGIEEHSAAATSHRYFKNSTSWNKVKDDCEAAITPVADTERCGSNATSGAAFRDLIRQPLV</sequence>